<dbReference type="AlphaFoldDB" id="A0A0B7C0S0"/>
<evidence type="ECO:0000313" key="1">
    <source>
        <dbReference type="EMBL" id="CEK98231.1"/>
    </source>
</evidence>
<dbReference type="EMBL" id="HACG01051360">
    <property type="protein sequence ID" value="CEK98231.1"/>
    <property type="molecule type" value="Transcribed_RNA"/>
</dbReference>
<sequence>MFSARMVEIGVGKHLEMKYLIIDNSGRSFIVIYTDGSMLQGKKSGWGFLTIKNKIIV</sequence>
<proteinExistence type="predicted"/>
<organism evidence="1">
    <name type="scientific">Arion vulgaris</name>
    <dbReference type="NCBI Taxonomy" id="1028688"/>
    <lineage>
        <taxon>Eukaryota</taxon>
        <taxon>Metazoa</taxon>
        <taxon>Spiralia</taxon>
        <taxon>Lophotrochozoa</taxon>
        <taxon>Mollusca</taxon>
        <taxon>Gastropoda</taxon>
        <taxon>Heterobranchia</taxon>
        <taxon>Euthyneura</taxon>
        <taxon>Panpulmonata</taxon>
        <taxon>Eupulmonata</taxon>
        <taxon>Stylommatophora</taxon>
        <taxon>Helicina</taxon>
        <taxon>Arionoidea</taxon>
        <taxon>Arionidae</taxon>
        <taxon>Arion</taxon>
    </lineage>
</organism>
<protein>
    <submittedName>
        <fullName evidence="1">Uncharacterized protein</fullName>
    </submittedName>
</protein>
<gene>
    <name evidence="1" type="primary">ORF218144</name>
</gene>
<accession>A0A0B7C0S0</accession>
<name>A0A0B7C0S0_9EUPU</name>
<reference evidence="1" key="1">
    <citation type="submission" date="2014-12" db="EMBL/GenBank/DDBJ databases">
        <title>Insight into the proteome of Arion vulgaris.</title>
        <authorList>
            <person name="Aradska J."/>
            <person name="Bulat T."/>
            <person name="Smidak R."/>
            <person name="Sarate P."/>
            <person name="Gangsoo J."/>
            <person name="Sialana F."/>
            <person name="Bilban M."/>
            <person name="Lubec G."/>
        </authorList>
    </citation>
    <scope>NUCLEOTIDE SEQUENCE</scope>
    <source>
        <tissue evidence="1">Skin</tissue>
    </source>
</reference>